<evidence type="ECO:0000313" key="4">
    <source>
        <dbReference type="Proteomes" id="UP000007800"/>
    </source>
</evidence>
<dbReference type="GeneID" id="9061374"/>
<dbReference type="OMA" id="MRFTICH"/>
<dbReference type="EMBL" id="GG673069">
    <property type="protein sequence ID" value="EER16236.1"/>
    <property type="molecule type" value="Genomic_DNA"/>
</dbReference>
<organism evidence="4">
    <name type="scientific">Perkinsus marinus (strain ATCC 50983 / TXsc)</name>
    <dbReference type="NCBI Taxonomy" id="423536"/>
    <lineage>
        <taxon>Eukaryota</taxon>
        <taxon>Sar</taxon>
        <taxon>Alveolata</taxon>
        <taxon>Perkinsozoa</taxon>
        <taxon>Perkinsea</taxon>
        <taxon>Perkinsida</taxon>
        <taxon>Perkinsidae</taxon>
        <taxon>Perkinsus</taxon>
    </lineage>
</organism>
<evidence type="ECO:0000313" key="3">
    <source>
        <dbReference type="EMBL" id="EER16236.1"/>
    </source>
</evidence>
<name>C5KI24_PERM5</name>
<evidence type="ECO:0000256" key="2">
    <source>
        <dbReference type="SAM" id="Phobius"/>
    </source>
</evidence>
<dbReference type="Proteomes" id="UP000007800">
    <property type="component" value="Unassembled WGS sequence"/>
</dbReference>
<keyword evidence="2" id="KW-0472">Membrane</keyword>
<reference evidence="3 4" key="1">
    <citation type="submission" date="2008-07" db="EMBL/GenBank/DDBJ databases">
        <authorList>
            <person name="El-Sayed N."/>
            <person name="Caler E."/>
            <person name="Inman J."/>
            <person name="Amedeo P."/>
            <person name="Hass B."/>
            <person name="Wortman J."/>
        </authorList>
    </citation>
    <scope>NUCLEOTIDE SEQUENCE [LARGE SCALE GENOMIC DNA]</scope>
    <source>
        <strain evidence="4">ATCC 50983 / TXsc</strain>
    </source>
</reference>
<keyword evidence="4" id="KW-1185">Reference proteome</keyword>
<keyword evidence="2" id="KW-1133">Transmembrane helix</keyword>
<dbReference type="InParanoid" id="C5KI24"/>
<keyword evidence="2" id="KW-0812">Transmembrane</keyword>
<dbReference type="RefSeq" id="XP_002784440.1">
    <property type="nucleotide sequence ID" value="XM_002784394.1"/>
</dbReference>
<accession>C5KI24</accession>
<protein>
    <submittedName>
        <fullName evidence="3">Uncharacterized protein</fullName>
    </submittedName>
</protein>
<gene>
    <name evidence="3" type="ORF">Pmar_PMAR003699</name>
</gene>
<sequence>MRFTICHCLLGAVPAIALRRRGSEYQLTDLVTATSNILNALEETEQTMDRSVMVTFCPVETSDVASLSQAALMQWPLIPGSAEAPPASIGSLRGTPVSVKAGATSTPLPIAQALLNVIISLVISAILLTAATIVYRHTVAGWLRRLSARRFLSPVLRSIHKPTRSSSIEVASQPSEKVPALVIAPATVDDPLTSAMIEKTPDSDSDNASTVDEESLA</sequence>
<dbReference type="AlphaFoldDB" id="C5KI24"/>
<proteinExistence type="predicted"/>
<feature type="region of interest" description="Disordered" evidence="1">
    <location>
        <begin position="193"/>
        <end position="217"/>
    </location>
</feature>
<evidence type="ECO:0000256" key="1">
    <source>
        <dbReference type="SAM" id="MobiDB-lite"/>
    </source>
</evidence>
<dbReference type="OrthoDB" id="418816at2759"/>
<feature type="transmembrane region" description="Helical" evidence="2">
    <location>
        <begin position="113"/>
        <end position="135"/>
    </location>
</feature>